<dbReference type="InterPro" id="IPR011009">
    <property type="entry name" value="Kinase-like_dom_sf"/>
</dbReference>
<dbReference type="STRING" id="857967.G0QPT9"/>
<dbReference type="GO" id="GO:0004674">
    <property type="term" value="F:protein serine/threonine kinase activity"/>
    <property type="evidence" value="ECO:0007669"/>
    <property type="project" value="UniProtKB-KW"/>
</dbReference>
<evidence type="ECO:0000256" key="4">
    <source>
        <dbReference type="PROSITE-ProRule" id="PRU10141"/>
    </source>
</evidence>
<dbReference type="EC" id="2.7.11.1" evidence="7"/>
<proteinExistence type="inferred from homology"/>
<dbReference type="PANTHER" id="PTHR24346:SF30">
    <property type="entry name" value="MATERNAL EMBRYONIC LEUCINE ZIPPER KINASE"/>
    <property type="match status" value="1"/>
</dbReference>
<sequence length="296" mass="34955">MIGQLKEKTNKVEIQQIQKRNPLYQDFLDFDITINQFKIEQEIGKGSFAIVKLATNKNSFIQYALKIYPRFVLLDSQKLKNVKREITVLKKMEHNSIMKLYYAIQDNQNVFFLQIILIMEYIGKISLNQYLKIQPRKRLQEDNAKKIFKQIVEGINYCHEKNIIHRDIKLENIMLDNMNNAKIIDFGFSLQIPDNKKLNIFCGTPSYMAPEIISKVEYFGQKSDVWALGILLYVMCQGNFPFKGITDRDLYAKIKKVNYNFANKIFLILQKTLLLELQIQIQIKDQVQKRFYKMIG</sequence>
<dbReference type="PROSITE" id="PS00108">
    <property type="entry name" value="PROTEIN_KINASE_ST"/>
    <property type="match status" value="1"/>
</dbReference>
<dbReference type="GeneID" id="14908930"/>
<evidence type="ECO:0000259" key="6">
    <source>
        <dbReference type="PROSITE" id="PS50011"/>
    </source>
</evidence>
<evidence type="ECO:0000313" key="8">
    <source>
        <dbReference type="Proteomes" id="UP000008983"/>
    </source>
</evidence>
<dbReference type="OrthoDB" id="193931at2759"/>
<feature type="domain" description="Protein kinase" evidence="6">
    <location>
        <begin position="37"/>
        <end position="292"/>
    </location>
</feature>
<dbReference type="GO" id="GO:0035556">
    <property type="term" value="P:intracellular signal transduction"/>
    <property type="evidence" value="ECO:0007669"/>
    <property type="project" value="TreeGrafter"/>
</dbReference>
<protein>
    <submittedName>
        <fullName evidence="7">Protein kinase domain protein</fullName>
        <ecNumber evidence="7">2.7.11.1</ecNumber>
    </submittedName>
</protein>
<keyword evidence="7" id="KW-0808">Transferase</keyword>
<dbReference type="EMBL" id="GL983576">
    <property type="protein sequence ID" value="EGR32769.1"/>
    <property type="molecule type" value="Genomic_DNA"/>
</dbReference>
<dbReference type="PROSITE" id="PS00107">
    <property type="entry name" value="PROTEIN_KINASE_ATP"/>
    <property type="match status" value="1"/>
</dbReference>
<dbReference type="OMA" id="KSERAQF"/>
<dbReference type="GO" id="GO:0005737">
    <property type="term" value="C:cytoplasm"/>
    <property type="evidence" value="ECO:0007669"/>
    <property type="project" value="TreeGrafter"/>
</dbReference>
<keyword evidence="8" id="KW-1185">Reference proteome</keyword>
<comment type="subunit">
    <text evidence="1">Monomer.</text>
</comment>
<dbReference type="PROSITE" id="PS50011">
    <property type="entry name" value="PROTEIN_KINASE_DOM"/>
    <property type="match status" value="1"/>
</dbReference>
<name>G0QPT9_ICHMU</name>
<feature type="binding site" evidence="4">
    <location>
        <position position="66"/>
    </location>
    <ligand>
        <name>ATP</name>
        <dbReference type="ChEBI" id="CHEBI:30616"/>
    </ligand>
</feature>
<comment type="similarity">
    <text evidence="5">Belongs to the protein kinase superfamily.</text>
</comment>
<organism evidence="7 8">
    <name type="scientific">Ichthyophthirius multifiliis</name>
    <name type="common">White spot disease agent</name>
    <name type="synonym">Ich</name>
    <dbReference type="NCBI Taxonomy" id="5932"/>
    <lineage>
        <taxon>Eukaryota</taxon>
        <taxon>Sar</taxon>
        <taxon>Alveolata</taxon>
        <taxon>Ciliophora</taxon>
        <taxon>Intramacronucleata</taxon>
        <taxon>Oligohymenophorea</taxon>
        <taxon>Hymenostomatida</taxon>
        <taxon>Ophryoglenina</taxon>
        <taxon>Ichthyophthirius</taxon>
    </lineage>
</organism>
<dbReference type="eggNOG" id="KOG0586">
    <property type="taxonomic scope" value="Eukaryota"/>
</dbReference>
<dbReference type="InterPro" id="IPR017441">
    <property type="entry name" value="Protein_kinase_ATP_BS"/>
</dbReference>
<keyword evidence="7" id="KW-0418">Kinase</keyword>
<evidence type="ECO:0000313" key="7">
    <source>
        <dbReference type="EMBL" id="EGR32769.1"/>
    </source>
</evidence>
<keyword evidence="5" id="KW-0723">Serine/threonine-protein kinase</keyword>
<dbReference type="SUPFAM" id="SSF56112">
    <property type="entry name" value="Protein kinase-like (PK-like)"/>
    <property type="match status" value="1"/>
</dbReference>
<dbReference type="InterPro" id="IPR008271">
    <property type="entry name" value="Ser/Thr_kinase_AS"/>
</dbReference>
<gene>
    <name evidence="7" type="ORF">IMG5_070960</name>
</gene>
<dbReference type="PIRSF" id="PIRSF000654">
    <property type="entry name" value="Integrin-linked_kinase"/>
    <property type="match status" value="1"/>
</dbReference>
<evidence type="ECO:0000256" key="1">
    <source>
        <dbReference type="ARBA" id="ARBA00011245"/>
    </source>
</evidence>
<dbReference type="Pfam" id="PF00069">
    <property type="entry name" value="Pkinase"/>
    <property type="match status" value="1"/>
</dbReference>
<accession>G0QPT9</accession>
<reference evidence="7 8" key="1">
    <citation type="submission" date="2011-07" db="EMBL/GenBank/DDBJ databases">
        <authorList>
            <person name="Coyne R."/>
            <person name="Brami D."/>
            <person name="Johnson J."/>
            <person name="Hostetler J."/>
            <person name="Hannick L."/>
            <person name="Clark T."/>
            <person name="Cassidy-Hanley D."/>
            <person name="Inman J."/>
        </authorList>
    </citation>
    <scope>NUCLEOTIDE SEQUENCE [LARGE SCALE GENOMIC DNA]</scope>
    <source>
        <strain evidence="7 8">G5</strain>
    </source>
</reference>
<dbReference type="GO" id="GO:0005524">
    <property type="term" value="F:ATP binding"/>
    <property type="evidence" value="ECO:0007669"/>
    <property type="project" value="UniProtKB-UniRule"/>
</dbReference>
<dbReference type="InterPro" id="IPR000719">
    <property type="entry name" value="Prot_kinase_dom"/>
</dbReference>
<dbReference type="InParanoid" id="G0QPT9"/>
<dbReference type="AlphaFoldDB" id="G0QPT9"/>
<dbReference type="SMART" id="SM00220">
    <property type="entry name" value="S_TKc"/>
    <property type="match status" value="1"/>
</dbReference>
<dbReference type="FunFam" id="1.10.510.10:FF:000571">
    <property type="entry name" value="Maternal embryonic leucine zipper kinase"/>
    <property type="match status" value="1"/>
</dbReference>
<evidence type="ECO:0000256" key="5">
    <source>
        <dbReference type="RuleBase" id="RU000304"/>
    </source>
</evidence>
<keyword evidence="2 4" id="KW-0547">Nucleotide-binding</keyword>
<evidence type="ECO:0000256" key="2">
    <source>
        <dbReference type="ARBA" id="ARBA00022741"/>
    </source>
</evidence>
<keyword evidence="3 4" id="KW-0067">ATP-binding</keyword>
<dbReference type="Gene3D" id="1.10.510.10">
    <property type="entry name" value="Transferase(Phosphotransferase) domain 1"/>
    <property type="match status" value="1"/>
</dbReference>
<evidence type="ECO:0000256" key="3">
    <source>
        <dbReference type="ARBA" id="ARBA00022840"/>
    </source>
</evidence>
<dbReference type="RefSeq" id="XP_004036755.1">
    <property type="nucleotide sequence ID" value="XM_004036707.1"/>
</dbReference>
<dbReference type="PANTHER" id="PTHR24346">
    <property type="entry name" value="MAP/MICROTUBULE AFFINITY-REGULATING KINASE"/>
    <property type="match status" value="1"/>
</dbReference>
<dbReference type="Proteomes" id="UP000008983">
    <property type="component" value="Unassembled WGS sequence"/>
</dbReference>